<feature type="coiled-coil region" evidence="1">
    <location>
        <begin position="214"/>
        <end position="241"/>
    </location>
</feature>
<accession>A0ABX8BJI2</accession>
<protein>
    <submittedName>
        <fullName evidence="3">Uncharacterized protein</fullName>
    </submittedName>
</protein>
<evidence type="ECO:0000313" key="3">
    <source>
        <dbReference type="EMBL" id="QUX22366.1"/>
    </source>
</evidence>
<name>A0ABX8BJI2_9ACTN</name>
<evidence type="ECO:0000313" key="4">
    <source>
        <dbReference type="Proteomes" id="UP000676079"/>
    </source>
</evidence>
<gene>
    <name evidence="3" type="ORF">KGD84_29220</name>
</gene>
<dbReference type="RefSeq" id="WP_220563583.1">
    <property type="nucleotide sequence ID" value="NZ_CP074133.1"/>
</dbReference>
<evidence type="ECO:0000256" key="2">
    <source>
        <dbReference type="SAM" id="MobiDB-lite"/>
    </source>
</evidence>
<reference evidence="3 4" key="1">
    <citation type="submission" date="2021-05" db="EMBL/GenBank/DDBJ databases">
        <title>Direct Submission.</title>
        <authorList>
            <person name="Li K."/>
            <person name="Gao J."/>
        </authorList>
    </citation>
    <scope>NUCLEOTIDE SEQUENCE [LARGE SCALE GENOMIC DNA]</scope>
    <source>
        <strain evidence="3 4">Mg02</strain>
    </source>
</reference>
<keyword evidence="4" id="KW-1185">Reference proteome</keyword>
<keyword evidence="1" id="KW-0175">Coiled coil</keyword>
<proteinExistence type="predicted"/>
<evidence type="ECO:0000256" key="1">
    <source>
        <dbReference type="SAM" id="Coils"/>
    </source>
</evidence>
<dbReference type="Proteomes" id="UP000676079">
    <property type="component" value="Chromosome"/>
</dbReference>
<feature type="region of interest" description="Disordered" evidence="2">
    <location>
        <begin position="393"/>
        <end position="423"/>
    </location>
</feature>
<sequence>MSREGIEHALNRVRGELKRITLNLADLEDHVGHRMLKGADLRGLTRERWEHAERHVHRLWTTYDAFRRTVEEATDHHGQGGGHHSDQVRMTFLLTGPCLELPLEKAPLHERGLLDTDTEHITLAEAVARMTADYEEVTEVVSAAETAWNSLHPRLADLDSLWREVGTLSDMIEEAGDERDDESLRSELAGIGDTVRRDPLSLLGADRRVDTSGMERLRKRLEAARGELRDALRMRDSYRESTARLVSAVDDLEAVLAALRERRAHVVGRIREPRAIDVPDPVPALRARIAEMDALRSRGRWRELGVLLGETQAAVHAASDDARERGENLEGLLERRDELRGRLESYRARSVRLGLAEEPEVAGLHARAHRELWTAPGDLRAATVALAAYRRALEEPGVTETTQDRTTPGPDASDGESDGGVSR</sequence>
<dbReference type="EMBL" id="CP074133">
    <property type="protein sequence ID" value="QUX22366.1"/>
    <property type="molecule type" value="Genomic_DNA"/>
</dbReference>
<organism evidence="3 4">
    <name type="scientific">Nocardiopsis changdeensis</name>
    <dbReference type="NCBI Taxonomy" id="2831969"/>
    <lineage>
        <taxon>Bacteria</taxon>
        <taxon>Bacillati</taxon>
        <taxon>Actinomycetota</taxon>
        <taxon>Actinomycetes</taxon>
        <taxon>Streptosporangiales</taxon>
        <taxon>Nocardiopsidaceae</taxon>
        <taxon>Nocardiopsis</taxon>
    </lineage>
</organism>